<evidence type="ECO:0000313" key="3">
    <source>
        <dbReference type="Proteomes" id="UP000254701"/>
    </source>
</evidence>
<feature type="transmembrane region" description="Helical" evidence="1">
    <location>
        <begin position="159"/>
        <end position="178"/>
    </location>
</feature>
<feature type="transmembrane region" description="Helical" evidence="1">
    <location>
        <begin position="97"/>
        <end position="116"/>
    </location>
</feature>
<reference evidence="2 3" key="1">
    <citation type="submission" date="2018-06" db="EMBL/GenBank/DDBJ databases">
        <authorList>
            <consortium name="Pathogen Informatics"/>
            <person name="Doyle S."/>
        </authorList>
    </citation>
    <scope>NUCLEOTIDE SEQUENCE [LARGE SCALE GENOMIC DNA]</scope>
    <source>
        <strain evidence="2 3">NCTC10684</strain>
    </source>
</reference>
<organism evidence="2 3">
    <name type="scientific">Aminobacter aminovorans</name>
    <name type="common">Chelatobacter heintzii</name>
    <dbReference type="NCBI Taxonomy" id="83263"/>
    <lineage>
        <taxon>Bacteria</taxon>
        <taxon>Pseudomonadati</taxon>
        <taxon>Pseudomonadota</taxon>
        <taxon>Alphaproteobacteria</taxon>
        <taxon>Hyphomicrobiales</taxon>
        <taxon>Phyllobacteriaceae</taxon>
        <taxon>Aminobacter</taxon>
    </lineage>
</organism>
<proteinExistence type="predicted"/>
<feature type="transmembrane region" description="Helical" evidence="1">
    <location>
        <begin position="136"/>
        <end position="153"/>
    </location>
</feature>
<accession>A0A380WFS4</accession>
<dbReference type="AlphaFoldDB" id="A0A380WFS4"/>
<evidence type="ECO:0008006" key="4">
    <source>
        <dbReference type="Google" id="ProtNLM"/>
    </source>
</evidence>
<gene>
    <name evidence="2" type="ORF">NCTC10684_00816</name>
</gene>
<evidence type="ECO:0000313" key="2">
    <source>
        <dbReference type="EMBL" id="SUU87615.1"/>
    </source>
</evidence>
<protein>
    <recommendedName>
        <fullName evidence="4">Permease</fullName>
    </recommendedName>
</protein>
<dbReference type="OrthoDB" id="8820484at2"/>
<evidence type="ECO:0000256" key="1">
    <source>
        <dbReference type="SAM" id="Phobius"/>
    </source>
</evidence>
<dbReference type="RefSeq" id="WP_115730093.1">
    <property type="nucleotide sequence ID" value="NZ_BAAAVY010000006.1"/>
</dbReference>
<name>A0A380WFS4_AMIAI</name>
<keyword evidence="1" id="KW-0812">Transmembrane</keyword>
<dbReference type="Proteomes" id="UP000254701">
    <property type="component" value="Unassembled WGS sequence"/>
</dbReference>
<keyword evidence="1" id="KW-1133">Transmembrane helix</keyword>
<dbReference type="EMBL" id="UFSM01000001">
    <property type="protein sequence ID" value="SUU87615.1"/>
    <property type="molecule type" value="Genomic_DNA"/>
</dbReference>
<sequence length="224" mass="24955">MDFMRLLKSIEELLYEVVSWLLFYPLTMWRALRDPDKMMRYANVELSDDVDEQYQDTMSPPMFLLLTLLIVHGLELGFISDRSWVAPSMLASDSNLLIFRAVVFSVFPLLMAVKLLRFRGARIDRATLKPPFYSQCYVAAPFALGVSLAGVVWRVHNSTAGVAALLLLVVAVVWYVAVETRWFARNLDLGLGRALLSVVVTVLQGVAAMLIVGTAIALTQAPGT</sequence>
<feature type="transmembrane region" description="Helical" evidence="1">
    <location>
        <begin position="190"/>
        <end position="218"/>
    </location>
</feature>
<keyword evidence="1" id="KW-0472">Membrane</keyword>
<feature type="transmembrane region" description="Helical" evidence="1">
    <location>
        <begin position="13"/>
        <end position="32"/>
    </location>
</feature>